<dbReference type="InterPro" id="IPR013717">
    <property type="entry name" value="PIG-P"/>
</dbReference>
<evidence type="ECO:0000313" key="9">
    <source>
        <dbReference type="Proteomes" id="UP000478008"/>
    </source>
</evidence>
<dbReference type="InterPro" id="IPR052263">
    <property type="entry name" value="GPI_Anchor_Biosynth"/>
</dbReference>
<dbReference type="PANTHER" id="PTHR46346">
    <property type="entry name" value="PHOSPHATIDYLINOSITOL N-ACETYLGLUCOSAMINYLTRANSFERASE SUBUNIT P"/>
    <property type="match status" value="1"/>
</dbReference>
<feature type="transmembrane region" description="Helical" evidence="6">
    <location>
        <begin position="223"/>
        <end position="246"/>
    </location>
</feature>
<name>A0A7D9H2F3_DEKBR</name>
<keyword evidence="4 6" id="KW-0472">Membrane</keyword>
<feature type="domain" description="PIG-P" evidence="7">
    <location>
        <begin position="182"/>
        <end position="348"/>
    </location>
</feature>
<evidence type="ECO:0000256" key="1">
    <source>
        <dbReference type="ARBA" id="ARBA00004141"/>
    </source>
</evidence>
<feature type="region of interest" description="Disordered" evidence="5">
    <location>
        <begin position="47"/>
        <end position="67"/>
    </location>
</feature>
<evidence type="ECO:0000256" key="6">
    <source>
        <dbReference type="SAM" id="Phobius"/>
    </source>
</evidence>
<evidence type="ECO:0000256" key="2">
    <source>
        <dbReference type="ARBA" id="ARBA00022692"/>
    </source>
</evidence>
<reference evidence="8 9" key="1">
    <citation type="submission" date="2019-07" db="EMBL/GenBank/DDBJ databases">
        <authorList>
            <person name="Friedrich A."/>
            <person name="Schacherer J."/>
        </authorList>
    </citation>
    <scope>NUCLEOTIDE SEQUENCE [LARGE SCALE GENOMIC DNA]</scope>
</reference>
<dbReference type="GO" id="GO:0005783">
    <property type="term" value="C:endoplasmic reticulum"/>
    <property type="evidence" value="ECO:0007669"/>
    <property type="project" value="TreeGrafter"/>
</dbReference>
<dbReference type="GO" id="GO:0016020">
    <property type="term" value="C:membrane"/>
    <property type="evidence" value="ECO:0007669"/>
    <property type="project" value="UniProtKB-SubCell"/>
</dbReference>
<keyword evidence="2 6" id="KW-0812">Transmembrane</keyword>
<dbReference type="AlphaFoldDB" id="A0A7D9H2F3"/>
<dbReference type="PANTHER" id="PTHR46346:SF1">
    <property type="entry name" value="PHOSPHATIDYLINOSITOL N-ACETYLGLUCOSAMINYLTRANSFERASE SUBUNIT P"/>
    <property type="match status" value="1"/>
</dbReference>
<evidence type="ECO:0000256" key="4">
    <source>
        <dbReference type="ARBA" id="ARBA00023136"/>
    </source>
</evidence>
<feature type="transmembrane region" description="Helical" evidence="6">
    <location>
        <begin position="187"/>
        <end position="203"/>
    </location>
</feature>
<organism evidence="8 9">
    <name type="scientific">Dekkera bruxellensis</name>
    <name type="common">Brettanomyces custersii</name>
    <dbReference type="NCBI Taxonomy" id="5007"/>
    <lineage>
        <taxon>Eukaryota</taxon>
        <taxon>Fungi</taxon>
        <taxon>Dikarya</taxon>
        <taxon>Ascomycota</taxon>
        <taxon>Saccharomycotina</taxon>
        <taxon>Pichiomycetes</taxon>
        <taxon>Pichiales</taxon>
        <taxon>Pichiaceae</taxon>
        <taxon>Brettanomyces</taxon>
    </lineage>
</organism>
<evidence type="ECO:0000259" key="7">
    <source>
        <dbReference type="Pfam" id="PF08510"/>
    </source>
</evidence>
<dbReference type="EMBL" id="CABFWN010000006">
    <property type="protein sequence ID" value="VUG20163.1"/>
    <property type="molecule type" value="Genomic_DNA"/>
</dbReference>
<comment type="subcellular location">
    <subcellularLocation>
        <location evidence="1">Membrane</location>
        <topology evidence="1">Multi-pass membrane protein</topology>
    </subcellularLocation>
</comment>
<keyword evidence="9" id="KW-1185">Reference proteome</keyword>
<evidence type="ECO:0000313" key="8">
    <source>
        <dbReference type="EMBL" id="VUG20163.1"/>
    </source>
</evidence>
<feature type="compositionally biased region" description="Basic and acidic residues" evidence="5">
    <location>
        <begin position="55"/>
        <end position="65"/>
    </location>
</feature>
<evidence type="ECO:0000256" key="3">
    <source>
        <dbReference type="ARBA" id="ARBA00022989"/>
    </source>
</evidence>
<protein>
    <submittedName>
        <fullName evidence="8">DEBR0S6_09340g1_1</fullName>
    </submittedName>
</protein>
<sequence length="351" mass="39845">MGESRSHIYDSFDAEIMKYEETSGSSTKKRKPYGQKVRIDTLTMKSRSLQSGQKELPENFDKTSEKYSTLNKNRVLKEQRSYQHKESAEQQAIPAPMPKTKGIFGNRMLSLSTSSLSSLIPGLYSLGSSYSMPSLRIGNQDDSTTDGGSPEPGALLSPEEKVSDELARESDVTVSTNITSQAEYKGFASYVISGIFLIIWLSWSLLPDRILNDIGIFYYPSRWWALAIPAWILILMIYTYAALALYNIERKTMPLDDLRTIVDTSGIVVTEVDERAACDWWGYESIKSVQCEDEAENVGHGERSTRRKHNWKDRPEEKMKHEGLDYYVHNPTSGIWDLPITKVNDTLYSEK</sequence>
<dbReference type="Pfam" id="PF08510">
    <property type="entry name" value="PIG-P"/>
    <property type="match status" value="1"/>
</dbReference>
<accession>A0A7D9H2F3</accession>
<dbReference type="Proteomes" id="UP000478008">
    <property type="component" value="Unassembled WGS sequence"/>
</dbReference>
<proteinExistence type="predicted"/>
<feature type="region of interest" description="Disordered" evidence="5">
    <location>
        <begin position="135"/>
        <end position="160"/>
    </location>
</feature>
<gene>
    <name evidence="8" type="ORF">DEBR0S6_09340G</name>
</gene>
<keyword evidence="3 6" id="KW-1133">Transmembrane helix</keyword>
<dbReference type="GO" id="GO:0006506">
    <property type="term" value="P:GPI anchor biosynthetic process"/>
    <property type="evidence" value="ECO:0007669"/>
    <property type="project" value="TreeGrafter"/>
</dbReference>
<evidence type="ECO:0000256" key="5">
    <source>
        <dbReference type="SAM" id="MobiDB-lite"/>
    </source>
</evidence>